<protein>
    <submittedName>
        <fullName evidence="2">Universal stress protein UspA</fullName>
    </submittedName>
</protein>
<name>A0A2N6VJX8_9MICO</name>
<organism evidence="2 3">
    <name type="scientific">Brevibacterium paucivorans</name>
    <dbReference type="NCBI Taxonomy" id="170994"/>
    <lineage>
        <taxon>Bacteria</taxon>
        <taxon>Bacillati</taxon>
        <taxon>Actinomycetota</taxon>
        <taxon>Actinomycetes</taxon>
        <taxon>Micrococcales</taxon>
        <taxon>Brevibacteriaceae</taxon>
        <taxon>Brevibacterium</taxon>
    </lineage>
</organism>
<reference evidence="2 3" key="1">
    <citation type="submission" date="2017-09" db="EMBL/GenBank/DDBJ databases">
        <title>Bacterial strain isolated from the female urinary microbiota.</title>
        <authorList>
            <person name="Thomas-White K."/>
            <person name="Kumar N."/>
            <person name="Forster S."/>
            <person name="Putonti C."/>
            <person name="Lawley T."/>
            <person name="Wolfe A.J."/>
        </authorList>
    </citation>
    <scope>NUCLEOTIDE SEQUENCE [LARGE SCALE GENOMIC DNA]</scope>
    <source>
        <strain evidence="2 3">UMB1301</strain>
    </source>
</reference>
<evidence type="ECO:0000259" key="1">
    <source>
        <dbReference type="Pfam" id="PF00582"/>
    </source>
</evidence>
<dbReference type="SUPFAM" id="SSF52402">
    <property type="entry name" value="Adenine nucleotide alpha hydrolases-like"/>
    <property type="match status" value="1"/>
</dbReference>
<comment type="caution">
    <text evidence="2">The sequence shown here is derived from an EMBL/GenBank/DDBJ whole genome shotgun (WGS) entry which is preliminary data.</text>
</comment>
<dbReference type="AlphaFoldDB" id="A0A2N6VJX8"/>
<dbReference type="EMBL" id="PNHK01000096">
    <property type="protein sequence ID" value="PMD04397.1"/>
    <property type="molecule type" value="Genomic_DNA"/>
</dbReference>
<feature type="domain" description="UspA" evidence="1">
    <location>
        <begin position="7"/>
        <end position="45"/>
    </location>
</feature>
<dbReference type="Gene3D" id="3.40.50.620">
    <property type="entry name" value="HUPs"/>
    <property type="match status" value="1"/>
</dbReference>
<dbReference type="InterPro" id="IPR006016">
    <property type="entry name" value="UspA"/>
</dbReference>
<accession>A0A2N6VJX8</accession>
<gene>
    <name evidence="2" type="ORF">CJ199_12280</name>
</gene>
<evidence type="ECO:0000313" key="3">
    <source>
        <dbReference type="Proteomes" id="UP000235598"/>
    </source>
</evidence>
<proteinExistence type="predicted"/>
<dbReference type="Pfam" id="PF00582">
    <property type="entry name" value="Usp"/>
    <property type="match status" value="1"/>
</dbReference>
<sequence>MKISGDVVVGIDGSGSSRKAAQFAVDNFAQDAPIDLVTVIKTERPAG</sequence>
<dbReference type="Proteomes" id="UP000235598">
    <property type="component" value="Unassembled WGS sequence"/>
</dbReference>
<dbReference type="InterPro" id="IPR014729">
    <property type="entry name" value="Rossmann-like_a/b/a_fold"/>
</dbReference>
<feature type="non-terminal residue" evidence="2">
    <location>
        <position position="47"/>
    </location>
</feature>
<evidence type="ECO:0000313" key="2">
    <source>
        <dbReference type="EMBL" id="PMD04397.1"/>
    </source>
</evidence>